<name>A0A6J7C503_9ZZZZ</name>
<dbReference type="EMBL" id="CAFAAV010000003">
    <property type="protein sequence ID" value="CAB4800487.1"/>
    <property type="molecule type" value="Genomic_DNA"/>
</dbReference>
<evidence type="ECO:0000259" key="1">
    <source>
        <dbReference type="PROSITE" id="PS51186"/>
    </source>
</evidence>
<sequence length="221" mass="24863">MQQWSFQPTTAQLVMYQQRSLPSTDDLQRWSMELAGIGFTRVRTTAVTGGAIPRLESVGFTVLQELMLLEHHTTRGAQRRVVDPGIPSRRLLIAERRQASLTDQAAFGREWSLDDIAIHDVCTATPRHRARAIGDPLSAYAITGRDGKQGFLQRLAVEPSMHRQGLGLALVLDSLAYLSRWRVTRTLVNTPVDNDGALALYERVGFRPLAERLRVYERDLT</sequence>
<dbReference type="InterPro" id="IPR000182">
    <property type="entry name" value="GNAT_dom"/>
</dbReference>
<dbReference type="EMBL" id="CAFBOL010000013">
    <property type="protein sequence ID" value="CAB4980633.1"/>
    <property type="molecule type" value="Genomic_DNA"/>
</dbReference>
<gene>
    <name evidence="3" type="ORF">UFOPK2656_00578</name>
    <name evidence="4" type="ORF">UFOPK3099_00091</name>
    <name evidence="5" type="ORF">UFOPK3267_02062</name>
    <name evidence="6" type="ORF">UFOPK3651_00616</name>
    <name evidence="7" type="ORF">UFOPK3931_00782</name>
    <name evidence="2" type="ORF">UFOPK4189_00576</name>
</gene>
<evidence type="ECO:0000313" key="3">
    <source>
        <dbReference type="EMBL" id="CAB4709584.1"/>
    </source>
</evidence>
<dbReference type="EMBL" id="CAEZYF010000003">
    <property type="protein sequence ID" value="CAB4709584.1"/>
    <property type="molecule type" value="Genomic_DNA"/>
</dbReference>
<accession>A0A6J7C503</accession>
<evidence type="ECO:0000313" key="7">
    <source>
        <dbReference type="EMBL" id="CAB4980633.1"/>
    </source>
</evidence>
<dbReference type="PROSITE" id="PS51186">
    <property type="entry name" value="GNAT"/>
    <property type="match status" value="1"/>
</dbReference>
<dbReference type="EMBL" id="CAFBMT010000003">
    <property type="protein sequence ID" value="CAB4917227.1"/>
    <property type="molecule type" value="Genomic_DNA"/>
</dbReference>
<protein>
    <submittedName>
        <fullName evidence="5">Unannotated protein</fullName>
    </submittedName>
</protein>
<dbReference type="GO" id="GO:0016747">
    <property type="term" value="F:acyltransferase activity, transferring groups other than amino-acyl groups"/>
    <property type="evidence" value="ECO:0007669"/>
    <property type="project" value="InterPro"/>
</dbReference>
<evidence type="ECO:0000313" key="5">
    <source>
        <dbReference type="EMBL" id="CAB4852405.1"/>
    </source>
</evidence>
<feature type="domain" description="N-acetyltransferase" evidence="1">
    <location>
        <begin position="80"/>
        <end position="221"/>
    </location>
</feature>
<dbReference type="SUPFAM" id="SSF55729">
    <property type="entry name" value="Acyl-CoA N-acyltransferases (Nat)"/>
    <property type="match status" value="1"/>
</dbReference>
<reference evidence="5" key="1">
    <citation type="submission" date="2020-05" db="EMBL/GenBank/DDBJ databases">
        <authorList>
            <person name="Chiriac C."/>
            <person name="Salcher M."/>
            <person name="Ghai R."/>
            <person name="Kavagutti S V."/>
        </authorList>
    </citation>
    <scope>NUCLEOTIDE SEQUENCE</scope>
</reference>
<evidence type="ECO:0000313" key="4">
    <source>
        <dbReference type="EMBL" id="CAB4800487.1"/>
    </source>
</evidence>
<evidence type="ECO:0000313" key="6">
    <source>
        <dbReference type="EMBL" id="CAB4917227.1"/>
    </source>
</evidence>
<evidence type="ECO:0000313" key="2">
    <source>
        <dbReference type="EMBL" id="CAB4362794.1"/>
    </source>
</evidence>
<dbReference type="AlphaFoldDB" id="A0A6J7C503"/>
<proteinExistence type="predicted"/>
<organism evidence="5">
    <name type="scientific">freshwater metagenome</name>
    <dbReference type="NCBI Taxonomy" id="449393"/>
    <lineage>
        <taxon>unclassified sequences</taxon>
        <taxon>metagenomes</taxon>
        <taxon>ecological metagenomes</taxon>
    </lineage>
</organism>
<dbReference type="Gene3D" id="3.40.630.30">
    <property type="match status" value="1"/>
</dbReference>
<dbReference type="EMBL" id="CAESGF010000003">
    <property type="protein sequence ID" value="CAB4362794.1"/>
    <property type="molecule type" value="Genomic_DNA"/>
</dbReference>
<dbReference type="InterPro" id="IPR016181">
    <property type="entry name" value="Acyl_CoA_acyltransferase"/>
</dbReference>
<dbReference type="Pfam" id="PF00583">
    <property type="entry name" value="Acetyltransf_1"/>
    <property type="match status" value="1"/>
</dbReference>
<dbReference type="EMBL" id="CAFBIY010000128">
    <property type="protein sequence ID" value="CAB4852405.1"/>
    <property type="molecule type" value="Genomic_DNA"/>
</dbReference>